<dbReference type="CDD" id="cd00130">
    <property type="entry name" value="PAS"/>
    <property type="match status" value="1"/>
</dbReference>
<dbReference type="PANTHER" id="PTHR43156">
    <property type="entry name" value="STAGE II SPORULATION PROTEIN E-RELATED"/>
    <property type="match status" value="1"/>
</dbReference>
<dbReference type="RefSeq" id="WP_381091449.1">
    <property type="nucleotide sequence ID" value="NZ_JBHUDX010000110.1"/>
</dbReference>
<dbReference type="Gene3D" id="3.30.450.40">
    <property type="match status" value="2"/>
</dbReference>
<dbReference type="SUPFAM" id="SSF55785">
    <property type="entry name" value="PYP-like sensor domain (PAS domain)"/>
    <property type="match status" value="1"/>
</dbReference>
<keyword evidence="4" id="KW-1185">Reference proteome</keyword>
<dbReference type="InterPro" id="IPR013656">
    <property type="entry name" value="PAS_4"/>
</dbReference>
<dbReference type="SMART" id="SM00331">
    <property type="entry name" value="PP2C_SIG"/>
    <property type="match status" value="1"/>
</dbReference>
<dbReference type="InterPro" id="IPR003018">
    <property type="entry name" value="GAF"/>
</dbReference>
<proteinExistence type="predicted"/>
<dbReference type="PANTHER" id="PTHR43156:SF2">
    <property type="entry name" value="STAGE II SPORULATION PROTEIN E"/>
    <property type="match status" value="1"/>
</dbReference>
<evidence type="ECO:0000313" key="3">
    <source>
        <dbReference type="EMBL" id="MFD1663005.1"/>
    </source>
</evidence>
<name>A0ABW4J057_9ACTN</name>
<dbReference type="EMBL" id="JBHUDX010000110">
    <property type="protein sequence ID" value="MFD1663005.1"/>
    <property type="molecule type" value="Genomic_DNA"/>
</dbReference>
<dbReference type="Pfam" id="PF07228">
    <property type="entry name" value="SpoIIE"/>
    <property type="match status" value="1"/>
</dbReference>
<dbReference type="InterPro" id="IPR001932">
    <property type="entry name" value="PPM-type_phosphatase-like_dom"/>
</dbReference>
<dbReference type="InterPro" id="IPR000014">
    <property type="entry name" value="PAS"/>
</dbReference>
<gene>
    <name evidence="3" type="ORF">ACFSL4_33770</name>
</gene>
<evidence type="ECO:0000313" key="4">
    <source>
        <dbReference type="Proteomes" id="UP001597261"/>
    </source>
</evidence>
<dbReference type="InterPro" id="IPR035965">
    <property type="entry name" value="PAS-like_dom_sf"/>
</dbReference>
<evidence type="ECO:0000259" key="2">
    <source>
        <dbReference type="PROSITE" id="PS50112"/>
    </source>
</evidence>
<organism evidence="3 4">
    <name type="scientific">Streptomyces caeni</name>
    <dbReference type="NCBI Taxonomy" id="2307231"/>
    <lineage>
        <taxon>Bacteria</taxon>
        <taxon>Bacillati</taxon>
        <taxon>Actinomycetota</taxon>
        <taxon>Actinomycetes</taxon>
        <taxon>Kitasatosporales</taxon>
        <taxon>Streptomycetaceae</taxon>
        <taxon>Streptomyces</taxon>
    </lineage>
</organism>
<dbReference type="InterPro" id="IPR036457">
    <property type="entry name" value="PPM-type-like_dom_sf"/>
</dbReference>
<dbReference type="Pfam" id="PF13185">
    <property type="entry name" value="GAF_2"/>
    <property type="match status" value="1"/>
</dbReference>
<sequence length="708" mass="75890">MSGTDQPSGVPWSLPDGLGAALADTVRGIGASAGGLYLVEETEPALRLVALCGLPVHLSVPWRRLPLAASGPVADAVREDRLVWVGSRADMARRYPRASAAVPYRFVLGAVPLRGVRRLWGGIVLLWPADHPREAAPRERSHLTSSARRLARLLDDAPRPPVLPDQPCVVPVATSRHPVQTELAAADYAERLPEGGLALDLEGRTTFVTATAARLLGLDADRLLGTRPWQALHWLDEPACEQRYRTAVVSRTPQSFTALRPPDHWLLFELYPGSCGISVRIISEARHTPRGVRLAVPRRTAAKPAGPLYPLVHLAATLSETGSVRDLVDVIADEILPAFRAQGLVLSVADAGRLRITGCHGYASAVIERVDGLSLDTDLTPVGQVLASGAPAFFASAAELARTYPRAPQISDKQAWAFLPLIVTGRPVGCCVLSYDHPHTFTPDERAVLTPLAGLIAQTLDRVRLYDAKHQLVRGLQQTLLPRALPAVTGLDVAARYLPASHALEVGGDFYDLLRLDDTTAAAVIGDVEGHSIAAAALMGQVRTAIHAHATAGASPDQVLACTNRLLADLESELLVSCLYAQLDLARHTITLASAGHVPPLLRLARHQAWVLGVDPGPLLGVEPQVRYPLTAASLPLDAILALYTDGLVEVPGRDVARTIDGLVRQLADADDQDLEHLIDGLVHRTRPTGWHTDDIAVLLLRATGPRP</sequence>
<dbReference type="SMART" id="SM00091">
    <property type="entry name" value="PAS"/>
    <property type="match status" value="1"/>
</dbReference>
<dbReference type="InterPro" id="IPR052016">
    <property type="entry name" value="Bact_Sigma-Reg"/>
</dbReference>
<keyword evidence="1" id="KW-0378">Hydrolase</keyword>
<dbReference type="PROSITE" id="PS50112">
    <property type="entry name" value="PAS"/>
    <property type="match status" value="1"/>
</dbReference>
<dbReference type="Proteomes" id="UP001597261">
    <property type="component" value="Unassembled WGS sequence"/>
</dbReference>
<dbReference type="SUPFAM" id="SSF55781">
    <property type="entry name" value="GAF domain-like"/>
    <property type="match status" value="2"/>
</dbReference>
<dbReference type="InterPro" id="IPR029016">
    <property type="entry name" value="GAF-like_dom_sf"/>
</dbReference>
<protein>
    <submittedName>
        <fullName evidence="3">SpoIIE family protein phosphatase</fullName>
    </submittedName>
</protein>
<reference evidence="4" key="1">
    <citation type="journal article" date="2019" name="Int. J. Syst. Evol. Microbiol.">
        <title>The Global Catalogue of Microorganisms (GCM) 10K type strain sequencing project: providing services to taxonomists for standard genome sequencing and annotation.</title>
        <authorList>
            <consortium name="The Broad Institute Genomics Platform"/>
            <consortium name="The Broad Institute Genome Sequencing Center for Infectious Disease"/>
            <person name="Wu L."/>
            <person name="Ma J."/>
        </authorList>
    </citation>
    <scope>NUCLEOTIDE SEQUENCE [LARGE SCALE GENOMIC DNA]</scope>
    <source>
        <strain evidence="4">CGMCC 1.12470</strain>
    </source>
</reference>
<evidence type="ECO:0000256" key="1">
    <source>
        <dbReference type="ARBA" id="ARBA00022801"/>
    </source>
</evidence>
<feature type="domain" description="PAS" evidence="2">
    <location>
        <begin position="181"/>
        <end position="225"/>
    </location>
</feature>
<dbReference type="Gene3D" id="3.30.450.20">
    <property type="entry name" value="PAS domain"/>
    <property type="match status" value="1"/>
</dbReference>
<dbReference type="Gene3D" id="3.60.40.10">
    <property type="entry name" value="PPM-type phosphatase domain"/>
    <property type="match status" value="1"/>
</dbReference>
<accession>A0ABW4J057</accession>
<dbReference type="Pfam" id="PF08448">
    <property type="entry name" value="PAS_4"/>
    <property type="match status" value="1"/>
</dbReference>
<comment type="caution">
    <text evidence="3">The sequence shown here is derived from an EMBL/GenBank/DDBJ whole genome shotgun (WGS) entry which is preliminary data.</text>
</comment>
<dbReference type="SMART" id="SM00065">
    <property type="entry name" value="GAF"/>
    <property type="match status" value="1"/>
</dbReference>